<dbReference type="Gene3D" id="3.40.50.10490">
    <property type="entry name" value="Glucose-6-phosphate isomerase like protein, domain 1"/>
    <property type="match status" value="1"/>
</dbReference>
<dbReference type="NCBIfam" id="NF010546">
    <property type="entry name" value="PRK13936.1"/>
    <property type="match status" value="1"/>
</dbReference>
<accession>A0ABP9R328</accession>
<sequence length="211" mass="22720">MTRATMPRHFPESYVDLLSRIEAQFDESARTLRSSSEVLSGPIALAAEVMVESLLGNGKILACGNGSSAADAQHFVAKMMGRFERDRPQLAVVSLSADTAVLTSLANIYQYGQVFARQIATLGQPGDVLLVISASGRSDNVLSAIQAAHERDMRVVALTGRNGGHVTELLGEQDIHICAPHDRVARIQEVHLLALHCLCDGIDCLLMGEEN</sequence>
<dbReference type="PROSITE" id="PS51464">
    <property type="entry name" value="SIS"/>
    <property type="match status" value="1"/>
</dbReference>
<dbReference type="InterPro" id="IPR050099">
    <property type="entry name" value="SIS_GmhA/DiaA_subfam"/>
</dbReference>
<name>A0ABP9R328_9RHOO</name>
<evidence type="ECO:0000313" key="3">
    <source>
        <dbReference type="Proteomes" id="UP001500547"/>
    </source>
</evidence>
<comment type="caution">
    <text evidence="2">The sequence shown here is derived from an EMBL/GenBank/DDBJ whole genome shotgun (WGS) entry which is preliminary data.</text>
</comment>
<feature type="domain" description="SIS" evidence="1">
    <location>
        <begin position="50"/>
        <end position="211"/>
    </location>
</feature>
<proteinExistence type="predicted"/>
<organism evidence="2 3">
    <name type="scientific">Viridibacterium curvum</name>
    <dbReference type="NCBI Taxonomy" id="1101404"/>
    <lineage>
        <taxon>Bacteria</taxon>
        <taxon>Pseudomonadati</taxon>
        <taxon>Pseudomonadota</taxon>
        <taxon>Betaproteobacteria</taxon>
        <taxon>Rhodocyclales</taxon>
        <taxon>Rhodocyclaceae</taxon>
        <taxon>Viridibacterium</taxon>
    </lineage>
</organism>
<reference evidence="3" key="1">
    <citation type="journal article" date="2019" name="Int. J. Syst. Evol. Microbiol.">
        <title>The Global Catalogue of Microorganisms (GCM) 10K type strain sequencing project: providing services to taxonomists for standard genome sequencing and annotation.</title>
        <authorList>
            <consortium name="The Broad Institute Genomics Platform"/>
            <consortium name="The Broad Institute Genome Sequencing Center for Infectious Disease"/>
            <person name="Wu L."/>
            <person name="Ma J."/>
        </authorList>
    </citation>
    <scope>NUCLEOTIDE SEQUENCE [LARGE SCALE GENOMIC DNA]</scope>
    <source>
        <strain evidence="3">JCM 18715</strain>
    </source>
</reference>
<dbReference type="EMBL" id="BAABLD010000017">
    <property type="protein sequence ID" value="GAA5170796.1"/>
    <property type="molecule type" value="Genomic_DNA"/>
</dbReference>
<dbReference type="Proteomes" id="UP001500547">
    <property type="component" value="Unassembled WGS sequence"/>
</dbReference>
<dbReference type="PANTHER" id="PTHR30390">
    <property type="entry name" value="SEDOHEPTULOSE 7-PHOSPHATE ISOMERASE / DNAA INITIATOR-ASSOCIATING FACTOR FOR REPLICATION INITIATION"/>
    <property type="match status" value="1"/>
</dbReference>
<evidence type="ECO:0000259" key="1">
    <source>
        <dbReference type="PROSITE" id="PS51464"/>
    </source>
</evidence>
<dbReference type="SUPFAM" id="SSF53697">
    <property type="entry name" value="SIS domain"/>
    <property type="match status" value="1"/>
</dbReference>
<dbReference type="InterPro" id="IPR035461">
    <property type="entry name" value="GmhA/DiaA"/>
</dbReference>
<dbReference type="GO" id="GO:0016853">
    <property type="term" value="F:isomerase activity"/>
    <property type="evidence" value="ECO:0007669"/>
    <property type="project" value="UniProtKB-KW"/>
</dbReference>
<dbReference type="PANTHER" id="PTHR30390:SF6">
    <property type="entry name" value="DNAA INITIATOR-ASSOCIATING PROTEIN DIAA"/>
    <property type="match status" value="1"/>
</dbReference>
<dbReference type="InterPro" id="IPR046348">
    <property type="entry name" value="SIS_dom_sf"/>
</dbReference>
<dbReference type="Pfam" id="PF13580">
    <property type="entry name" value="SIS_2"/>
    <property type="match status" value="1"/>
</dbReference>
<keyword evidence="2" id="KW-0413">Isomerase</keyword>
<dbReference type="InterPro" id="IPR001347">
    <property type="entry name" value="SIS_dom"/>
</dbReference>
<keyword evidence="3" id="KW-1185">Reference proteome</keyword>
<evidence type="ECO:0000313" key="2">
    <source>
        <dbReference type="EMBL" id="GAA5170796.1"/>
    </source>
</evidence>
<protein>
    <submittedName>
        <fullName evidence="2">Phosphoheptose isomerase</fullName>
    </submittedName>
</protein>
<gene>
    <name evidence="2" type="ORF">GCM10025770_34380</name>
</gene>
<dbReference type="CDD" id="cd05006">
    <property type="entry name" value="SIS_GmhA"/>
    <property type="match status" value="1"/>
</dbReference>